<keyword evidence="7" id="KW-0479">Metal-binding</keyword>
<keyword evidence="4 7" id="KW-0689">Ribosomal protein</keyword>
<dbReference type="HAMAP" id="MF_00501">
    <property type="entry name" value="Ribosomal_bL31_1"/>
    <property type="match status" value="1"/>
</dbReference>
<feature type="binding site" evidence="7">
    <location>
        <position position="18"/>
    </location>
    <ligand>
        <name>Zn(2+)</name>
        <dbReference type="ChEBI" id="CHEBI:29105"/>
    </ligand>
</feature>
<feature type="binding site" evidence="7">
    <location>
        <position position="16"/>
    </location>
    <ligand>
        <name>Zn(2+)</name>
        <dbReference type="ChEBI" id="CHEBI:29105"/>
    </ligand>
</feature>
<dbReference type="EMBL" id="JBHTEY010000004">
    <property type="protein sequence ID" value="MFC7617195.1"/>
    <property type="molecule type" value="Genomic_DNA"/>
</dbReference>
<comment type="similarity">
    <text evidence="1 7">Belongs to the bacterial ribosomal protein bL31 family. Type A subfamily.</text>
</comment>
<dbReference type="SUPFAM" id="SSF143800">
    <property type="entry name" value="L28p-like"/>
    <property type="match status" value="1"/>
</dbReference>
<evidence type="ECO:0000256" key="6">
    <source>
        <dbReference type="ARBA" id="ARBA00035687"/>
    </source>
</evidence>
<dbReference type="Pfam" id="PF01197">
    <property type="entry name" value="Ribosomal_L31"/>
    <property type="match status" value="1"/>
</dbReference>
<comment type="caution">
    <text evidence="8">The sequence shown here is derived from an EMBL/GenBank/DDBJ whole genome shotgun (WGS) entry which is preliminary data.</text>
</comment>
<dbReference type="PRINTS" id="PR01249">
    <property type="entry name" value="RIBOSOMALL31"/>
</dbReference>
<dbReference type="InterPro" id="IPR042105">
    <property type="entry name" value="Ribosomal_bL31_sf"/>
</dbReference>
<protein>
    <recommendedName>
        <fullName evidence="6 7">Large ribosomal subunit protein bL31</fullName>
    </recommendedName>
</protein>
<dbReference type="Gene3D" id="4.10.830.30">
    <property type="entry name" value="Ribosomal protein L31"/>
    <property type="match status" value="1"/>
</dbReference>
<dbReference type="NCBIfam" id="TIGR00105">
    <property type="entry name" value="L31"/>
    <property type="match status" value="1"/>
</dbReference>
<reference evidence="9" key="1">
    <citation type="journal article" date="2019" name="Int. J. Syst. Evol. Microbiol.">
        <title>The Global Catalogue of Microorganisms (GCM) 10K type strain sequencing project: providing services to taxonomists for standard genome sequencing and annotation.</title>
        <authorList>
            <consortium name="The Broad Institute Genomics Platform"/>
            <consortium name="The Broad Institute Genome Sequencing Center for Infectious Disease"/>
            <person name="Wu L."/>
            <person name="Ma J."/>
        </authorList>
    </citation>
    <scope>NUCLEOTIDE SEQUENCE [LARGE SCALE GENOMIC DNA]</scope>
    <source>
        <strain evidence="9">JCM 17695</strain>
    </source>
</reference>
<keyword evidence="2 7" id="KW-0699">rRNA-binding</keyword>
<dbReference type="PANTHER" id="PTHR33280:SF1">
    <property type="entry name" value="LARGE RIBOSOMAL SUBUNIT PROTEIN BL31C"/>
    <property type="match status" value="1"/>
</dbReference>
<dbReference type="InterPro" id="IPR002150">
    <property type="entry name" value="Ribosomal_bL31"/>
</dbReference>
<evidence type="ECO:0000256" key="3">
    <source>
        <dbReference type="ARBA" id="ARBA00022884"/>
    </source>
</evidence>
<gene>
    <name evidence="7 8" type="primary">rpmE</name>
    <name evidence="8" type="ORF">ACFQV2_30995</name>
</gene>
<name>A0ABW2TTK3_9PSEU</name>
<evidence type="ECO:0000256" key="4">
    <source>
        <dbReference type="ARBA" id="ARBA00022980"/>
    </source>
</evidence>
<dbReference type="NCBIfam" id="NF000612">
    <property type="entry name" value="PRK00019.1"/>
    <property type="match status" value="1"/>
</dbReference>
<evidence type="ECO:0000256" key="1">
    <source>
        <dbReference type="ARBA" id="ARBA00009296"/>
    </source>
</evidence>
<proteinExistence type="inferred from homology"/>
<comment type="subunit">
    <text evidence="7">Part of the 50S ribosomal subunit.</text>
</comment>
<evidence type="ECO:0000256" key="5">
    <source>
        <dbReference type="ARBA" id="ARBA00023274"/>
    </source>
</evidence>
<dbReference type="InterPro" id="IPR027491">
    <property type="entry name" value="Ribosomal_bL31_A"/>
</dbReference>
<comment type="function">
    <text evidence="7">Binds the 23S rRNA.</text>
</comment>
<keyword evidence="7" id="KW-0862">Zinc</keyword>
<evidence type="ECO:0000256" key="2">
    <source>
        <dbReference type="ARBA" id="ARBA00022730"/>
    </source>
</evidence>
<evidence type="ECO:0000313" key="9">
    <source>
        <dbReference type="Proteomes" id="UP001596512"/>
    </source>
</evidence>
<keyword evidence="9" id="KW-1185">Reference proteome</keyword>
<keyword evidence="5 7" id="KW-0687">Ribonucleoprotein</keyword>
<feature type="binding site" evidence="7">
    <location>
        <position position="38"/>
    </location>
    <ligand>
        <name>Zn(2+)</name>
        <dbReference type="ChEBI" id="CHEBI:29105"/>
    </ligand>
</feature>
<evidence type="ECO:0000313" key="8">
    <source>
        <dbReference type="EMBL" id="MFC7617195.1"/>
    </source>
</evidence>
<dbReference type="PROSITE" id="PS01143">
    <property type="entry name" value="RIBOSOMAL_L31"/>
    <property type="match status" value="1"/>
</dbReference>
<dbReference type="InterPro" id="IPR034704">
    <property type="entry name" value="Ribosomal_bL28/bL31-like_sf"/>
</dbReference>
<feature type="binding site" evidence="7">
    <location>
        <position position="41"/>
    </location>
    <ligand>
        <name>Zn(2+)</name>
        <dbReference type="ChEBI" id="CHEBI:29105"/>
    </ligand>
</feature>
<sequence>MKNGIHPEYVTTEVHCGCGNTFTTRSTKKSGNITVEVCSACHPFYTGKQKILDTGGRVARFEARYGKRAKAAK</sequence>
<dbReference type="NCBIfam" id="NF001809">
    <property type="entry name" value="PRK00528.1"/>
    <property type="match status" value="1"/>
</dbReference>
<evidence type="ECO:0000256" key="7">
    <source>
        <dbReference type="HAMAP-Rule" id="MF_00501"/>
    </source>
</evidence>
<dbReference type="PANTHER" id="PTHR33280">
    <property type="entry name" value="50S RIBOSOMAL PROTEIN L31, CHLOROPLASTIC"/>
    <property type="match status" value="1"/>
</dbReference>
<comment type="cofactor">
    <cofactor evidence="7">
        <name>Zn(2+)</name>
        <dbReference type="ChEBI" id="CHEBI:29105"/>
    </cofactor>
    <text evidence="7">Binds 1 zinc ion per subunit.</text>
</comment>
<organism evidence="8 9">
    <name type="scientific">Actinokineospora soli</name>
    <dbReference type="NCBI Taxonomy" id="1048753"/>
    <lineage>
        <taxon>Bacteria</taxon>
        <taxon>Bacillati</taxon>
        <taxon>Actinomycetota</taxon>
        <taxon>Actinomycetes</taxon>
        <taxon>Pseudonocardiales</taxon>
        <taxon>Pseudonocardiaceae</taxon>
        <taxon>Actinokineospora</taxon>
    </lineage>
</organism>
<dbReference type="Proteomes" id="UP001596512">
    <property type="component" value="Unassembled WGS sequence"/>
</dbReference>
<keyword evidence="3 7" id="KW-0694">RNA-binding</keyword>
<dbReference type="GO" id="GO:0005840">
    <property type="term" value="C:ribosome"/>
    <property type="evidence" value="ECO:0007669"/>
    <property type="project" value="UniProtKB-KW"/>
</dbReference>
<accession>A0ABW2TTK3</accession>